<comment type="caution">
    <text evidence="1">The sequence shown here is derived from an EMBL/GenBank/DDBJ whole genome shotgun (WGS) entry which is preliminary data.</text>
</comment>
<keyword evidence="2" id="KW-1185">Reference proteome</keyword>
<dbReference type="AlphaFoldDB" id="A0AAW2FKK4"/>
<accession>A0AAW2FKK4</accession>
<dbReference type="Proteomes" id="UP001430953">
    <property type="component" value="Unassembled WGS sequence"/>
</dbReference>
<gene>
    <name evidence="1" type="ORF">PUN28_011750</name>
</gene>
<proteinExistence type="predicted"/>
<reference evidence="1 2" key="1">
    <citation type="submission" date="2023-03" db="EMBL/GenBank/DDBJ databases">
        <title>High recombination rates correlate with genetic variation in Cardiocondyla obscurior ants.</title>
        <authorList>
            <person name="Errbii M."/>
        </authorList>
    </citation>
    <scope>NUCLEOTIDE SEQUENCE [LARGE SCALE GENOMIC DNA]</scope>
    <source>
        <strain evidence="1">Alpha-2009</strain>
        <tissue evidence="1">Whole body</tissue>
    </source>
</reference>
<evidence type="ECO:0000313" key="1">
    <source>
        <dbReference type="EMBL" id="KAL0114667.1"/>
    </source>
</evidence>
<evidence type="ECO:0000313" key="2">
    <source>
        <dbReference type="Proteomes" id="UP001430953"/>
    </source>
</evidence>
<dbReference type="EMBL" id="JADYXP020000011">
    <property type="protein sequence ID" value="KAL0114667.1"/>
    <property type="molecule type" value="Genomic_DNA"/>
</dbReference>
<sequence length="39" mass="4863">MNIFARHFARAIFKYHHVPSFYLFFFLKPRSRELKLADF</sequence>
<name>A0AAW2FKK4_9HYME</name>
<protein>
    <submittedName>
        <fullName evidence="1">Uncharacterized protein</fullName>
    </submittedName>
</protein>
<organism evidence="1 2">
    <name type="scientific">Cardiocondyla obscurior</name>
    <dbReference type="NCBI Taxonomy" id="286306"/>
    <lineage>
        <taxon>Eukaryota</taxon>
        <taxon>Metazoa</taxon>
        <taxon>Ecdysozoa</taxon>
        <taxon>Arthropoda</taxon>
        <taxon>Hexapoda</taxon>
        <taxon>Insecta</taxon>
        <taxon>Pterygota</taxon>
        <taxon>Neoptera</taxon>
        <taxon>Endopterygota</taxon>
        <taxon>Hymenoptera</taxon>
        <taxon>Apocrita</taxon>
        <taxon>Aculeata</taxon>
        <taxon>Formicoidea</taxon>
        <taxon>Formicidae</taxon>
        <taxon>Myrmicinae</taxon>
        <taxon>Cardiocondyla</taxon>
    </lineage>
</organism>